<protein>
    <submittedName>
        <fullName evidence="1">Uncharacterized protein</fullName>
    </submittedName>
</protein>
<organism evidence="1 2">
    <name type="scientific">Eretmocerus hayati</name>
    <dbReference type="NCBI Taxonomy" id="131215"/>
    <lineage>
        <taxon>Eukaryota</taxon>
        <taxon>Metazoa</taxon>
        <taxon>Ecdysozoa</taxon>
        <taxon>Arthropoda</taxon>
        <taxon>Hexapoda</taxon>
        <taxon>Insecta</taxon>
        <taxon>Pterygota</taxon>
        <taxon>Neoptera</taxon>
        <taxon>Endopterygota</taxon>
        <taxon>Hymenoptera</taxon>
        <taxon>Apocrita</taxon>
        <taxon>Proctotrupomorpha</taxon>
        <taxon>Chalcidoidea</taxon>
        <taxon>Aphelinidae</taxon>
        <taxon>Aphelininae</taxon>
        <taxon>Eretmocerus</taxon>
    </lineage>
</organism>
<dbReference type="Proteomes" id="UP001239111">
    <property type="component" value="Chromosome 3"/>
</dbReference>
<sequence>MSEDASGSKTDEKNLDAMSHCYENYVLVDVGANLTNKKYVRDLDSVIQRAKDAGVQKIMVTGASIRSSKEALRLTRIYPGNLYSTAGVHPHDAKSWEDPETLEELESIAKNPECVAIGECGLDYNKDFSDPPVQKEVFQKQVELACKLQKPLIVHERGAQGDVLEVLNRFPDQLPPVLIHSFIGTAEEAQLYLDQGFYLGITGYLCKDKSDSGVRQLLEQGQAPLDRILVETDAPFMYPNTRASKLPVHVKDALTERSMTFLQRYCTFQRNEPCALPAIVEMVAAFMHKPPEEVALATAFNALKLFGLDQ</sequence>
<name>A0ACC2NRT4_9HYME</name>
<gene>
    <name evidence="1" type="ORF">QAD02_004203</name>
</gene>
<keyword evidence="2" id="KW-1185">Reference proteome</keyword>
<reference evidence="1" key="1">
    <citation type="submission" date="2023-04" db="EMBL/GenBank/DDBJ databases">
        <title>A chromosome-level genome assembly of the parasitoid wasp Eretmocerus hayati.</title>
        <authorList>
            <person name="Zhong Y."/>
            <person name="Liu S."/>
            <person name="Liu Y."/>
        </authorList>
    </citation>
    <scope>NUCLEOTIDE SEQUENCE</scope>
    <source>
        <strain evidence="1">ZJU_SS_LIU_2023</strain>
    </source>
</reference>
<dbReference type="EMBL" id="CM056743">
    <property type="protein sequence ID" value="KAJ8672942.1"/>
    <property type="molecule type" value="Genomic_DNA"/>
</dbReference>
<evidence type="ECO:0000313" key="1">
    <source>
        <dbReference type="EMBL" id="KAJ8672942.1"/>
    </source>
</evidence>
<accession>A0ACC2NRT4</accession>
<comment type="caution">
    <text evidence="1">The sequence shown here is derived from an EMBL/GenBank/DDBJ whole genome shotgun (WGS) entry which is preliminary data.</text>
</comment>
<evidence type="ECO:0000313" key="2">
    <source>
        <dbReference type="Proteomes" id="UP001239111"/>
    </source>
</evidence>
<proteinExistence type="predicted"/>